<evidence type="ECO:0000256" key="1">
    <source>
        <dbReference type="SAM" id="Phobius"/>
    </source>
</evidence>
<organism evidence="2 3">
    <name type="scientific">Kitasatospora xanthocidica</name>
    <dbReference type="NCBI Taxonomy" id="83382"/>
    <lineage>
        <taxon>Bacteria</taxon>
        <taxon>Bacillati</taxon>
        <taxon>Actinomycetota</taxon>
        <taxon>Actinomycetes</taxon>
        <taxon>Kitasatosporales</taxon>
        <taxon>Streptomycetaceae</taxon>
        <taxon>Kitasatospora</taxon>
    </lineage>
</organism>
<dbReference type="RefSeq" id="WP_117490998.1">
    <property type="nucleotide sequence ID" value="NZ_QVIG01000001.1"/>
</dbReference>
<evidence type="ECO:0008006" key="4">
    <source>
        <dbReference type="Google" id="ProtNLM"/>
    </source>
</evidence>
<keyword evidence="1" id="KW-1133">Transmembrane helix</keyword>
<reference evidence="2 3" key="1">
    <citation type="submission" date="2018-08" db="EMBL/GenBank/DDBJ databases">
        <title>Diversity &amp; Physiological Properties of Lignin-Decomposing Actinobacteria from Soil.</title>
        <authorList>
            <person name="Roh S.G."/>
            <person name="Kim S.B."/>
        </authorList>
    </citation>
    <scope>NUCLEOTIDE SEQUENCE [LARGE SCALE GENOMIC DNA]</scope>
    <source>
        <strain evidence="2 3">MMS17-GH009</strain>
    </source>
</reference>
<name>A0A373A2W0_9ACTN</name>
<keyword evidence="1" id="KW-0812">Transmembrane</keyword>
<feature type="transmembrane region" description="Helical" evidence="1">
    <location>
        <begin position="139"/>
        <end position="158"/>
    </location>
</feature>
<evidence type="ECO:0000313" key="3">
    <source>
        <dbReference type="Proteomes" id="UP000263377"/>
    </source>
</evidence>
<dbReference type="Proteomes" id="UP000263377">
    <property type="component" value="Unassembled WGS sequence"/>
</dbReference>
<dbReference type="EMBL" id="QVIG01000001">
    <property type="protein sequence ID" value="RGD62493.1"/>
    <property type="molecule type" value="Genomic_DNA"/>
</dbReference>
<dbReference type="AlphaFoldDB" id="A0A373A2W0"/>
<evidence type="ECO:0000313" key="2">
    <source>
        <dbReference type="EMBL" id="RGD62493.1"/>
    </source>
</evidence>
<proteinExistence type="predicted"/>
<comment type="caution">
    <text evidence="2">The sequence shown here is derived from an EMBL/GenBank/DDBJ whole genome shotgun (WGS) entry which is preliminary data.</text>
</comment>
<feature type="transmembrane region" description="Helical" evidence="1">
    <location>
        <begin position="6"/>
        <end position="27"/>
    </location>
</feature>
<feature type="transmembrane region" description="Helical" evidence="1">
    <location>
        <begin position="244"/>
        <end position="263"/>
    </location>
</feature>
<sequence length="264" mass="28221">MIPTSAIRLTEIIAGIGVLISSLEVLARPRSTDDGSWNSWRVLRLRRRWTSTGRTGAVADGLLGYPRDLIGVAVRSVAAAALVLAAPSGAWQALLLWLVTASLALRGLRAPYGGEGSDQVLLIVFGSLAMAQTFGGQRIALWFIVAEACLAYFSSGFAKVLHSEWRDGTGLLGVLRTRSWGNAWAAHRLSGRPTLCRWLSLALVSAETAFPLVLLTPPPLLPLLIGVALAFHVIVAITMGLNCFVWAFASCYPAVAYVVLGSVR</sequence>
<feature type="transmembrane region" description="Helical" evidence="1">
    <location>
        <begin position="220"/>
        <end position="237"/>
    </location>
</feature>
<feature type="transmembrane region" description="Helical" evidence="1">
    <location>
        <begin position="77"/>
        <end position="99"/>
    </location>
</feature>
<protein>
    <recommendedName>
        <fullName evidence="4">HTTM domain-containing protein</fullName>
    </recommendedName>
</protein>
<accession>A0A373A2W0</accession>
<keyword evidence="1" id="KW-0472">Membrane</keyword>
<gene>
    <name evidence="2" type="ORF">DR950_36295</name>
</gene>
<keyword evidence="3" id="KW-1185">Reference proteome</keyword>